<proteinExistence type="predicted"/>
<organism evidence="1">
    <name type="scientific">Arion vulgaris</name>
    <dbReference type="NCBI Taxonomy" id="1028688"/>
    <lineage>
        <taxon>Eukaryota</taxon>
        <taxon>Metazoa</taxon>
        <taxon>Spiralia</taxon>
        <taxon>Lophotrochozoa</taxon>
        <taxon>Mollusca</taxon>
        <taxon>Gastropoda</taxon>
        <taxon>Heterobranchia</taxon>
        <taxon>Euthyneura</taxon>
        <taxon>Panpulmonata</taxon>
        <taxon>Eupulmonata</taxon>
        <taxon>Stylommatophora</taxon>
        <taxon>Helicina</taxon>
        <taxon>Arionoidea</taxon>
        <taxon>Arionidae</taxon>
        <taxon>Arion</taxon>
    </lineage>
</organism>
<dbReference type="AlphaFoldDB" id="A0A0B6YAI3"/>
<accession>A0A0B6YAI3</accession>
<dbReference type="EMBL" id="HACG01006482">
    <property type="protein sequence ID" value="CEK53347.1"/>
    <property type="molecule type" value="Transcribed_RNA"/>
</dbReference>
<evidence type="ECO:0000313" key="1">
    <source>
        <dbReference type="EMBL" id="CEK53347.1"/>
    </source>
</evidence>
<sequence length="53" mass="5879">MRCMCDDSVTYCDGSVMSQCVITMCQVAVAMAQHNLQKLVEAMTRLAMTMSQL</sequence>
<protein>
    <submittedName>
        <fullName evidence="1">Uncharacterized protein</fullName>
    </submittedName>
</protein>
<gene>
    <name evidence="1" type="primary">ORF19985</name>
</gene>
<name>A0A0B6YAI3_9EUPU</name>
<feature type="non-terminal residue" evidence="1">
    <location>
        <position position="53"/>
    </location>
</feature>
<reference evidence="1" key="1">
    <citation type="submission" date="2014-12" db="EMBL/GenBank/DDBJ databases">
        <title>Insight into the proteome of Arion vulgaris.</title>
        <authorList>
            <person name="Aradska J."/>
            <person name="Bulat T."/>
            <person name="Smidak R."/>
            <person name="Sarate P."/>
            <person name="Gangsoo J."/>
            <person name="Sialana F."/>
            <person name="Bilban M."/>
            <person name="Lubec G."/>
        </authorList>
    </citation>
    <scope>NUCLEOTIDE SEQUENCE</scope>
    <source>
        <tissue evidence="1">Skin</tissue>
    </source>
</reference>